<keyword evidence="1 2" id="KW-0238">DNA-binding</keyword>
<dbReference type="InterPro" id="IPR016032">
    <property type="entry name" value="Sig_transdc_resp-reg_C-effctor"/>
</dbReference>
<accession>A0A854A7J3</accession>
<dbReference type="EMBL" id="MPJD01000010">
    <property type="protein sequence ID" value="OKA27110.1"/>
    <property type="molecule type" value="Genomic_DNA"/>
</dbReference>
<dbReference type="GO" id="GO:0000160">
    <property type="term" value="P:phosphorelay signal transduction system"/>
    <property type="evidence" value="ECO:0007669"/>
    <property type="project" value="InterPro"/>
</dbReference>
<dbReference type="SUPFAM" id="SSF46894">
    <property type="entry name" value="C-terminal effector domain of the bipartite response regulators"/>
    <property type="match status" value="1"/>
</dbReference>
<organism evidence="4 5">
    <name type="scientific">Pseudomonas versuta</name>
    <dbReference type="NCBI Taxonomy" id="1788301"/>
    <lineage>
        <taxon>Bacteria</taxon>
        <taxon>Pseudomonadati</taxon>
        <taxon>Pseudomonadota</taxon>
        <taxon>Gammaproteobacteria</taxon>
        <taxon>Pseudomonadales</taxon>
        <taxon>Pseudomonadaceae</taxon>
        <taxon>Pseudomonas</taxon>
    </lineage>
</organism>
<dbReference type="Gene3D" id="1.10.10.10">
    <property type="entry name" value="Winged helix-like DNA-binding domain superfamily/Winged helix DNA-binding domain"/>
    <property type="match status" value="1"/>
</dbReference>
<feature type="DNA-binding region" description="OmpR/PhoB-type" evidence="2">
    <location>
        <begin position="125"/>
        <end position="229"/>
    </location>
</feature>
<dbReference type="PROSITE" id="PS51755">
    <property type="entry name" value="OMPR_PHOB"/>
    <property type="match status" value="1"/>
</dbReference>
<gene>
    <name evidence="4" type="ORF">BOH74_04810</name>
</gene>
<dbReference type="Proteomes" id="UP000185990">
    <property type="component" value="Unassembled WGS sequence"/>
</dbReference>
<protein>
    <submittedName>
        <fullName evidence="4">Response regulator receiver protein</fullName>
    </submittedName>
</protein>
<dbReference type="RefSeq" id="WP_073509094.1">
    <property type="nucleotide sequence ID" value="NZ_MPJD01000010.1"/>
</dbReference>
<proteinExistence type="predicted"/>
<evidence type="ECO:0000313" key="4">
    <source>
        <dbReference type="EMBL" id="OKA27110.1"/>
    </source>
</evidence>
<evidence type="ECO:0000256" key="1">
    <source>
        <dbReference type="ARBA" id="ARBA00023125"/>
    </source>
</evidence>
<evidence type="ECO:0000313" key="5">
    <source>
        <dbReference type="Proteomes" id="UP000185990"/>
    </source>
</evidence>
<sequence length="234" mass="26403">MLSAGCKVDINTASVLSFIQTEALNDDIKKLVSSDMRQVDTCDCLMVKDHDFYGIDAFFIEAGHSDTINDNLELVKKIRLVNYTACIFILITNTKAFSSINYYLAGADHCIKLPSDADDKAKLLSRTLDDSHWKKTTQLILDRTRLLLSSSTSKLEISYTEMTIIDALLRAPNHALSQDDIAKTLDPNIVFYDPRALEKTISRLRTKIKKAYHLELIFSVRAFGYRLRRGTVSG</sequence>
<dbReference type="InterPro" id="IPR001867">
    <property type="entry name" value="OmpR/PhoB-type_DNA-bd"/>
</dbReference>
<comment type="caution">
    <text evidence="4">The sequence shown here is derived from an EMBL/GenBank/DDBJ whole genome shotgun (WGS) entry which is preliminary data.</text>
</comment>
<dbReference type="GO" id="GO:0006355">
    <property type="term" value="P:regulation of DNA-templated transcription"/>
    <property type="evidence" value="ECO:0007669"/>
    <property type="project" value="InterPro"/>
</dbReference>
<feature type="domain" description="OmpR/PhoB-type" evidence="3">
    <location>
        <begin position="125"/>
        <end position="229"/>
    </location>
</feature>
<evidence type="ECO:0000256" key="2">
    <source>
        <dbReference type="PROSITE-ProRule" id="PRU01091"/>
    </source>
</evidence>
<dbReference type="AlphaFoldDB" id="A0A854A7J3"/>
<dbReference type="InterPro" id="IPR036388">
    <property type="entry name" value="WH-like_DNA-bd_sf"/>
</dbReference>
<dbReference type="SMART" id="SM00862">
    <property type="entry name" value="Trans_reg_C"/>
    <property type="match status" value="1"/>
</dbReference>
<dbReference type="GO" id="GO:0003677">
    <property type="term" value="F:DNA binding"/>
    <property type="evidence" value="ECO:0007669"/>
    <property type="project" value="UniProtKB-UniRule"/>
</dbReference>
<evidence type="ECO:0000259" key="3">
    <source>
        <dbReference type="PROSITE" id="PS51755"/>
    </source>
</evidence>
<dbReference type="Pfam" id="PF00486">
    <property type="entry name" value="Trans_reg_C"/>
    <property type="match status" value="1"/>
</dbReference>
<name>A0A854A7J3_9PSED</name>
<reference evidence="4 5" key="1">
    <citation type="submission" date="2016-11" db="EMBL/GenBank/DDBJ databases">
        <title>Draft genome of Pseudomonas versuta A4R1.12.</title>
        <authorList>
            <person name="See-Too W.-S."/>
        </authorList>
    </citation>
    <scope>NUCLEOTIDE SEQUENCE [LARGE SCALE GENOMIC DNA]</scope>
    <source>
        <strain evidence="4 5">A4R1.12</strain>
    </source>
</reference>